<protein>
    <submittedName>
        <fullName evidence="2">Uncharacterized protein</fullName>
    </submittedName>
</protein>
<evidence type="ECO:0000313" key="2">
    <source>
        <dbReference type="EMBL" id="GIX88268.1"/>
    </source>
</evidence>
<feature type="region of interest" description="Disordered" evidence="1">
    <location>
        <begin position="120"/>
        <end position="141"/>
    </location>
</feature>
<keyword evidence="3" id="KW-1185">Reference proteome</keyword>
<evidence type="ECO:0000313" key="3">
    <source>
        <dbReference type="Proteomes" id="UP001054837"/>
    </source>
</evidence>
<dbReference type="EMBL" id="BPLQ01002052">
    <property type="protein sequence ID" value="GIX88268.1"/>
    <property type="molecule type" value="Genomic_DNA"/>
</dbReference>
<dbReference type="Proteomes" id="UP001054837">
    <property type="component" value="Unassembled WGS sequence"/>
</dbReference>
<gene>
    <name evidence="2" type="ORF">CDAR_392381</name>
</gene>
<dbReference type="AlphaFoldDB" id="A0AAV4NV63"/>
<reference evidence="2 3" key="1">
    <citation type="submission" date="2021-06" db="EMBL/GenBank/DDBJ databases">
        <title>Caerostris darwini draft genome.</title>
        <authorList>
            <person name="Kono N."/>
            <person name="Arakawa K."/>
        </authorList>
    </citation>
    <scope>NUCLEOTIDE SEQUENCE [LARGE SCALE GENOMIC DNA]</scope>
</reference>
<sequence>MTYMNSTSVNQIDKRFLTDPLRLSKRHETTVKFNHDQVMSLTATLKSKFLTSFNSSSVDPIDSIRETDCKHGFFNHRLNMTLLREVNPKRNKSKRKKGKSHFKKKLDPIHEEAFSFTCTRSPRVSSRLNKALRPPVVMSPD</sequence>
<proteinExistence type="predicted"/>
<evidence type="ECO:0000256" key="1">
    <source>
        <dbReference type="SAM" id="MobiDB-lite"/>
    </source>
</evidence>
<name>A0AAV4NV63_9ARAC</name>
<accession>A0AAV4NV63</accession>
<organism evidence="2 3">
    <name type="scientific">Caerostris darwini</name>
    <dbReference type="NCBI Taxonomy" id="1538125"/>
    <lineage>
        <taxon>Eukaryota</taxon>
        <taxon>Metazoa</taxon>
        <taxon>Ecdysozoa</taxon>
        <taxon>Arthropoda</taxon>
        <taxon>Chelicerata</taxon>
        <taxon>Arachnida</taxon>
        <taxon>Araneae</taxon>
        <taxon>Araneomorphae</taxon>
        <taxon>Entelegynae</taxon>
        <taxon>Araneoidea</taxon>
        <taxon>Araneidae</taxon>
        <taxon>Caerostris</taxon>
    </lineage>
</organism>
<comment type="caution">
    <text evidence="2">The sequence shown here is derived from an EMBL/GenBank/DDBJ whole genome shotgun (WGS) entry which is preliminary data.</text>
</comment>